<proteinExistence type="predicted"/>
<dbReference type="InterPro" id="IPR029044">
    <property type="entry name" value="Nucleotide-diphossugar_trans"/>
</dbReference>
<dbReference type="RefSeq" id="WP_034336314.1">
    <property type="nucleotide sequence ID" value="NZ_CAMXCH010000002.1"/>
</dbReference>
<organism evidence="1 2">
    <name type="scientific">Commensalibacter papalotli</name>
    <name type="common">ex Botero et al. 2024</name>
    <dbReference type="NCBI Taxonomy" id="2972766"/>
    <lineage>
        <taxon>Bacteria</taxon>
        <taxon>Pseudomonadati</taxon>
        <taxon>Pseudomonadota</taxon>
        <taxon>Alphaproteobacteria</taxon>
        <taxon>Acetobacterales</taxon>
        <taxon>Acetobacteraceae</taxon>
    </lineage>
</organism>
<name>A0ABN8W7K3_9PROT</name>
<reference evidence="1" key="1">
    <citation type="submission" date="2022-10" db="EMBL/GenBank/DDBJ databases">
        <authorList>
            <person name="Botero Cardona J."/>
        </authorList>
    </citation>
    <scope>NUCLEOTIDE SEQUENCE</scope>
    <source>
        <strain evidence="1">R-83534</strain>
    </source>
</reference>
<accession>A0ABN8W7K3</accession>
<dbReference type="Gene3D" id="3.90.550.10">
    <property type="entry name" value="Spore Coat Polysaccharide Biosynthesis Protein SpsA, Chain A"/>
    <property type="match status" value="1"/>
</dbReference>
<evidence type="ECO:0000313" key="2">
    <source>
        <dbReference type="Proteomes" id="UP001154272"/>
    </source>
</evidence>
<dbReference type="Proteomes" id="UP001154272">
    <property type="component" value="Unassembled WGS sequence"/>
</dbReference>
<dbReference type="Pfam" id="PF01501">
    <property type="entry name" value="Glyco_transf_8"/>
    <property type="match status" value="1"/>
</dbReference>
<gene>
    <name evidence="1" type="ORF">R83534S58_LOCUS1166</name>
</gene>
<dbReference type="EMBL" id="CAMXCH010000002">
    <property type="protein sequence ID" value="CAI3941693.1"/>
    <property type="molecule type" value="Genomic_DNA"/>
</dbReference>
<dbReference type="InterPro" id="IPR002495">
    <property type="entry name" value="Glyco_trans_8"/>
</dbReference>
<comment type="caution">
    <text evidence="1">The sequence shown here is derived from an EMBL/GenBank/DDBJ whole genome shotgun (WGS) entry which is preliminary data.</text>
</comment>
<evidence type="ECO:0008006" key="3">
    <source>
        <dbReference type="Google" id="ProtNLM"/>
    </source>
</evidence>
<evidence type="ECO:0000313" key="1">
    <source>
        <dbReference type="EMBL" id="CAI3941693.1"/>
    </source>
</evidence>
<dbReference type="SUPFAM" id="SSF53448">
    <property type="entry name" value="Nucleotide-diphospho-sugar transferases"/>
    <property type="match status" value="1"/>
</dbReference>
<keyword evidence="2" id="KW-1185">Reference proteome</keyword>
<sequence length="348" mass="40523">MQHAQEWFDYILSSQWVELGNNNLIQPQRNADGIWTLGKITVCDQDILNACPSSDISNLQEFHILHDSWKAASFKIYRPLIYFCAFGKNEIFECVYTAIQSLIEFGHWQHDIAILTSEDKKDDFQLLLLLASLNLKKRLHLIIVPASEKIDWYISRYRIDHPIFKKAQPILYLDTDIMCDAPLDELLISLINSPLIHACKEGVIDEGGPETSGYWYGWRLMQEDHVPFNPKGFGFSSGVLLFNNTKTTQPFFDMIRRSTNGFIQKNGYNGVSYDQRFANYILLKFKQVEINILEKWVYLYRIPQQTTLTPSGNNKRGLVHFLNSSTENKLITMKKYLNDLRFRAKYNN</sequence>
<protein>
    <recommendedName>
        <fullName evidence="3">Glycosyl transferase</fullName>
    </recommendedName>
</protein>